<proteinExistence type="predicted"/>
<evidence type="ECO:0000313" key="6">
    <source>
        <dbReference type="EMBL" id="GHH79914.1"/>
    </source>
</evidence>
<evidence type="ECO:0000256" key="3">
    <source>
        <dbReference type="ARBA" id="ARBA00023163"/>
    </source>
</evidence>
<organism evidence="6 7">
    <name type="scientific">Promicromonospora soli</name>
    <dbReference type="NCBI Taxonomy" id="2035533"/>
    <lineage>
        <taxon>Bacteria</taxon>
        <taxon>Bacillati</taxon>
        <taxon>Actinomycetota</taxon>
        <taxon>Actinomycetes</taxon>
        <taxon>Micrococcales</taxon>
        <taxon>Promicromonosporaceae</taxon>
        <taxon>Promicromonospora</taxon>
    </lineage>
</organism>
<evidence type="ECO:0000313" key="7">
    <source>
        <dbReference type="Proteomes" id="UP000627369"/>
    </source>
</evidence>
<keyword evidence="7" id="KW-1185">Reference proteome</keyword>
<accession>A0A919L1F3</accession>
<keyword evidence="3" id="KW-0804">Transcription</keyword>
<reference evidence="6" key="1">
    <citation type="journal article" date="2014" name="Int. J. Syst. Evol. Microbiol.">
        <title>Complete genome sequence of Corynebacterium casei LMG S-19264T (=DSM 44701T), isolated from a smear-ripened cheese.</title>
        <authorList>
            <consortium name="US DOE Joint Genome Institute (JGI-PGF)"/>
            <person name="Walter F."/>
            <person name="Albersmeier A."/>
            <person name="Kalinowski J."/>
            <person name="Ruckert C."/>
        </authorList>
    </citation>
    <scope>NUCLEOTIDE SEQUENCE</scope>
    <source>
        <strain evidence="6">CGMCC 4.7398</strain>
    </source>
</reference>
<dbReference type="RefSeq" id="WP_229872715.1">
    <property type="nucleotide sequence ID" value="NZ_BNAS01000010.1"/>
</dbReference>
<feature type="domain" description="HTH hxlR-type" evidence="5">
    <location>
        <begin position="34"/>
        <end position="133"/>
    </location>
</feature>
<dbReference type="AlphaFoldDB" id="A0A919L1F3"/>
<dbReference type="Proteomes" id="UP000627369">
    <property type="component" value="Unassembled WGS sequence"/>
</dbReference>
<dbReference type="PROSITE" id="PS51118">
    <property type="entry name" value="HTH_HXLR"/>
    <property type="match status" value="1"/>
</dbReference>
<evidence type="ECO:0000256" key="1">
    <source>
        <dbReference type="ARBA" id="ARBA00023015"/>
    </source>
</evidence>
<dbReference type="Pfam" id="PF01638">
    <property type="entry name" value="HxlR"/>
    <property type="match status" value="1"/>
</dbReference>
<protein>
    <recommendedName>
        <fullName evidence="5">HTH hxlR-type domain-containing protein</fullName>
    </recommendedName>
</protein>
<evidence type="ECO:0000256" key="2">
    <source>
        <dbReference type="ARBA" id="ARBA00023125"/>
    </source>
</evidence>
<dbReference type="Gene3D" id="1.10.10.10">
    <property type="entry name" value="Winged helix-like DNA-binding domain superfamily/Winged helix DNA-binding domain"/>
    <property type="match status" value="1"/>
</dbReference>
<feature type="region of interest" description="Disordered" evidence="4">
    <location>
        <begin position="1"/>
        <end position="31"/>
    </location>
</feature>
<dbReference type="PANTHER" id="PTHR33204">
    <property type="entry name" value="TRANSCRIPTIONAL REGULATOR, MARR FAMILY"/>
    <property type="match status" value="1"/>
</dbReference>
<keyword evidence="1" id="KW-0805">Transcription regulation</keyword>
<dbReference type="GO" id="GO:0003677">
    <property type="term" value="F:DNA binding"/>
    <property type="evidence" value="ECO:0007669"/>
    <property type="project" value="UniProtKB-KW"/>
</dbReference>
<dbReference type="PANTHER" id="PTHR33204:SF37">
    <property type="entry name" value="HTH-TYPE TRANSCRIPTIONAL REGULATOR YODB"/>
    <property type="match status" value="1"/>
</dbReference>
<evidence type="ECO:0000256" key="4">
    <source>
        <dbReference type="SAM" id="MobiDB-lite"/>
    </source>
</evidence>
<dbReference type="InterPro" id="IPR036390">
    <property type="entry name" value="WH_DNA-bd_sf"/>
</dbReference>
<dbReference type="EMBL" id="BNAS01000010">
    <property type="protein sequence ID" value="GHH79914.1"/>
    <property type="molecule type" value="Genomic_DNA"/>
</dbReference>
<evidence type="ECO:0000259" key="5">
    <source>
        <dbReference type="PROSITE" id="PS51118"/>
    </source>
</evidence>
<keyword evidence="2" id="KW-0238">DNA-binding</keyword>
<name>A0A919L1F3_9MICO</name>
<gene>
    <name evidence="6" type="ORF">GCM10017772_46910</name>
</gene>
<dbReference type="InterPro" id="IPR036388">
    <property type="entry name" value="WH-like_DNA-bd_sf"/>
</dbReference>
<reference evidence="6" key="2">
    <citation type="submission" date="2020-09" db="EMBL/GenBank/DDBJ databases">
        <authorList>
            <person name="Sun Q."/>
            <person name="Zhou Y."/>
        </authorList>
    </citation>
    <scope>NUCLEOTIDE SEQUENCE</scope>
    <source>
        <strain evidence="6">CGMCC 4.7398</strain>
    </source>
</reference>
<comment type="caution">
    <text evidence="6">The sequence shown here is derived from an EMBL/GenBank/DDBJ whole genome shotgun (WGS) entry which is preliminary data.</text>
</comment>
<sequence length="136" mass="14856">MTFRTTASAAPARSILPSPDRPAPTNGAPDADECDLFQRVVERAGRRWSGAILFAAVAGARRFVEYRRAVRGISDRILTQRLRELEQQGLMAREVVPTMPVQILYTPTPAGADLIAALGPLAEWGNKHHDALKAPE</sequence>
<dbReference type="InterPro" id="IPR002577">
    <property type="entry name" value="HTH_HxlR"/>
</dbReference>
<dbReference type="SUPFAM" id="SSF46785">
    <property type="entry name" value="Winged helix' DNA-binding domain"/>
    <property type="match status" value="1"/>
</dbReference>